<organism evidence="4 5">
    <name type="scientific">Ectocarpus siliculosus</name>
    <name type="common">Brown alga</name>
    <name type="synonym">Conferva siliculosa</name>
    <dbReference type="NCBI Taxonomy" id="2880"/>
    <lineage>
        <taxon>Eukaryota</taxon>
        <taxon>Sar</taxon>
        <taxon>Stramenopiles</taxon>
        <taxon>Ochrophyta</taxon>
        <taxon>PX clade</taxon>
        <taxon>Phaeophyceae</taxon>
        <taxon>Ectocarpales</taxon>
        <taxon>Ectocarpaceae</taxon>
        <taxon>Ectocarpus</taxon>
    </lineage>
</organism>
<dbReference type="OrthoDB" id="188462at2759"/>
<evidence type="ECO:0000256" key="2">
    <source>
        <dbReference type="ARBA" id="ARBA00023043"/>
    </source>
</evidence>
<keyword evidence="1" id="KW-0677">Repeat</keyword>
<dbReference type="InterPro" id="IPR002110">
    <property type="entry name" value="Ankyrin_rpt"/>
</dbReference>
<dbReference type="SMART" id="SM00248">
    <property type="entry name" value="ANK"/>
    <property type="match status" value="10"/>
</dbReference>
<dbReference type="Gene3D" id="1.25.40.20">
    <property type="entry name" value="Ankyrin repeat-containing domain"/>
    <property type="match status" value="3"/>
</dbReference>
<protein>
    <submittedName>
        <fullName evidence="4">Ankyrin repeat protein</fullName>
    </submittedName>
</protein>
<accession>D7FLL7</accession>
<evidence type="ECO:0000313" key="5">
    <source>
        <dbReference type="Proteomes" id="UP000002630"/>
    </source>
</evidence>
<dbReference type="EMBL" id="FN648143">
    <property type="protein sequence ID" value="CBJ25833.1"/>
    <property type="molecule type" value="Genomic_DNA"/>
</dbReference>
<evidence type="ECO:0000256" key="1">
    <source>
        <dbReference type="ARBA" id="ARBA00022737"/>
    </source>
</evidence>
<reference evidence="4 5" key="1">
    <citation type="journal article" date="2010" name="Nature">
        <title>The Ectocarpus genome and the independent evolution of multicellularity in brown algae.</title>
        <authorList>
            <person name="Cock J.M."/>
            <person name="Sterck L."/>
            <person name="Rouze P."/>
            <person name="Scornet D."/>
            <person name="Allen A.E."/>
            <person name="Amoutzias G."/>
            <person name="Anthouard V."/>
            <person name="Artiguenave F."/>
            <person name="Aury J.M."/>
            <person name="Badger J.H."/>
            <person name="Beszteri B."/>
            <person name="Billiau K."/>
            <person name="Bonnet E."/>
            <person name="Bothwell J.H."/>
            <person name="Bowler C."/>
            <person name="Boyen C."/>
            <person name="Brownlee C."/>
            <person name="Carrano C.J."/>
            <person name="Charrier B."/>
            <person name="Cho G.Y."/>
            <person name="Coelho S.M."/>
            <person name="Collen J."/>
            <person name="Corre E."/>
            <person name="Da Silva C."/>
            <person name="Delage L."/>
            <person name="Delaroque N."/>
            <person name="Dittami S.M."/>
            <person name="Doulbeau S."/>
            <person name="Elias M."/>
            <person name="Farnham G."/>
            <person name="Gachon C.M."/>
            <person name="Gschloessl B."/>
            <person name="Heesch S."/>
            <person name="Jabbari K."/>
            <person name="Jubin C."/>
            <person name="Kawai H."/>
            <person name="Kimura K."/>
            <person name="Kloareg B."/>
            <person name="Kupper F.C."/>
            <person name="Lang D."/>
            <person name="Le Bail A."/>
            <person name="Leblanc C."/>
            <person name="Lerouge P."/>
            <person name="Lohr M."/>
            <person name="Lopez P.J."/>
            <person name="Martens C."/>
            <person name="Maumus F."/>
            <person name="Michel G."/>
            <person name="Miranda-Saavedra D."/>
            <person name="Morales J."/>
            <person name="Moreau H."/>
            <person name="Motomura T."/>
            <person name="Nagasato C."/>
            <person name="Napoli C.A."/>
            <person name="Nelson D.R."/>
            <person name="Nyvall-Collen P."/>
            <person name="Peters A.F."/>
            <person name="Pommier C."/>
            <person name="Potin P."/>
            <person name="Poulain J."/>
            <person name="Quesneville H."/>
            <person name="Read B."/>
            <person name="Rensing S.A."/>
            <person name="Ritter A."/>
            <person name="Rousvoal S."/>
            <person name="Samanta M."/>
            <person name="Samson G."/>
            <person name="Schroeder D.C."/>
            <person name="Segurens B."/>
            <person name="Strittmatter M."/>
            <person name="Tonon T."/>
            <person name="Tregear J.W."/>
            <person name="Valentin K."/>
            <person name="von Dassow P."/>
            <person name="Yamagishi T."/>
            <person name="Van de Peer Y."/>
            <person name="Wincker P."/>
        </authorList>
    </citation>
    <scope>NUCLEOTIDE SEQUENCE [LARGE SCALE GENOMIC DNA]</scope>
    <source>
        <strain evidence="5">Ec32 / CCAP1310/4</strain>
    </source>
</reference>
<feature type="repeat" description="ANK" evidence="3">
    <location>
        <begin position="307"/>
        <end position="339"/>
    </location>
</feature>
<dbReference type="STRING" id="2880.D7FLL7"/>
<keyword evidence="2 3" id="KW-0040">ANK repeat</keyword>
<dbReference type="AlphaFoldDB" id="D7FLL7"/>
<gene>
    <name evidence="4" type="ORF">Esi_0016_0136</name>
</gene>
<proteinExistence type="predicted"/>
<dbReference type="PROSITE" id="PS50297">
    <property type="entry name" value="ANK_REP_REGION"/>
    <property type="match status" value="4"/>
</dbReference>
<feature type="repeat" description="ANK" evidence="3">
    <location>
        <begin position="104"/>
        <end position="136"/>
    </location>
</feature>
<feature type="repeat" description="ANK" evidence="3">
    <location>
        <begin position="239"/>
        <end position="271"/>
    </location>
</feature>
<evidence type="ECO:0000313" key="4">
    <source>
        <dbReference type="EMBL" id="CBJ25833.1"/>
    </source>
</evidence>
<dbReference type="Pfam" id="PF00023">
    <property type="entry name" value="Ank"/>
    <property type="match status" value="1"/>
</dbReference>
<dbReference type="InParanoid" id="D7FLL7"/>
<name>D7FLL7_ECTSI</name>
<dbReference type="Pfam" id="PF12796">
    <property type="entry name" value="Ank_2"/>
    <property type="match status" value="3"/>
</dbReference>
<dbReference type="PROSITE" id="PS50088">
    <property type="entry name" value="ANK_REPEAT"/>
    <property type="match status" value="5"/>
</dbReference>
<feature type="repeat" description="ANK" evidence="3">
    <location>
        <begin position="341"/>
        <end position="376"/>
    </location>
</feature>
<dbReference type="Proteomes" id="UP000002630">
    <property type="component" value="Linkage Group LG12"/>
</dbReference>
<dbReference type="EMBL" id="FN649737">
    <property type="protein sequence ID" value="CBJ25833.1"/>
    <property type="molecule type" value="Genomic_DNA"/>
</dbReference>
<dbReference type="InterPro" id="IPR036770">
    <property type="entry name" value="Ankyrin_rpt-contain_sf"/>
</dbReference>
<dbReference type="OMA" id="MHIFPER"/>
<dbReference type="PANTHER" id="PTHR24171">
    <property type="entry name" value="ANKYRIN REPEAT DOMAIN-CONTAINING PROTEIN 39-RELATED"/>
    <property type="match status" value="1"/>
</dbReference>
<feature type="repeat" description="ANK" evidence="3">
    <location>
        <begin position="206"/>
        <end position="238"/>
    </location>
</feature>
<dbReference type="SUPFAM" id="SSF48403">
    <property type="entry name" value="Ankyrin repeat"/>
    <property type="match status" value="1"/>
</dbReference>
<evidence type="ECO:0000256" key="3">
    <source>
        <dbReference type="PROSITE-ProRule" id="PRU00023"/>
    </source>
</evidence>
<sequence>MHIFPERTSLDGLGSELFKLVSYGASREQWAEWLRVALEHAASRGNLSLVERLLRAGADAGSGWRGCRCRTLLDAAALGGNADVMSALIRGGAGADVNKVTVSSRRSALYTATCCGHEAAAKRLILAGSDVNFRDPVAKCSVLSQAIQGSHTQFVDDLLIGGARPNIRDDCGMAPLQAAALFAEEGVVSALLLAKADVNVGLGKTMYETPLMLAVRRGHLAIVETLLEAGADCSLRQLEDYSPLDVAAEQGTLPVLEAILGRGVDVDAQDRAGCTALHTAILFSDRAGPAVHMLVKARADTELKSVGGWTPLHAAAEHHRVNCVAALLQNNASVRNRFDATGDTPLHRACVEQREGLAASIDLLLRWGADETARNKRGRTPLDVLGATRTDNPHCSPDEVDRARLLLVRAPTDRRWRRRGWLVVLRSRTIVVAHRCAKGASDSGLSLCQARRNGKGARIDVAGNSSGVVELLTELEPEAVFRSVLGFL</sequence>
<keyword evidence="5" id="KW-1185">Reference proteome</keyword>
<dbReference type="eggNOG" id="KOG0504">
    <property type="taxonomic scope" value="Eukaryota"/>
</dbReference>